<keyword evidence="2" id="KW-1133">Transmembrane helix</keyword>
<keyword evidence="2" id="KW-0812">Transmembrane</keyword>
<dbReference type="Pfam" id="PF03283">
    <property type="entry name" value="PAE"/>
    <property type="match status" value="1"/>
</dbReference>
<dbReference type="AlphaFoldDB" id="A0A813XNW6"/>
<comment type="caution">
    <text evidence="3">The sequence shown here is derived from an EMBL/GenBank/DDBJ whole genome shotgun (WGS) entry which is preliminary data.</text>
</comment>
<name>A0A813XNW6_9BILA</name>
<evidence type="ECO:0000313" key="4">
    <source>
        <dbReference type="EMBL" id="CAF3662850.1"/>
    </source>
</evidence>
<protein>
    <recommendedName>
        <fullName evidence="6">Pectin acetylesterase</fullName>
    </recommendedName>
</protein>
<dbReference type="Proteomes" id="UP000663829">
    <property type="component" value="Unassembled WGS sequence"/>
</dbReference>
<dbReference type="InterPro" id="IPR004963">
    <property type="entry name" value="PAE/NOTUM"/>
</dbReference>
<accession>A0A813XNW6</accession>
<keyword evidence="2" id="KW-0472">Membrane</keyword>
<dbReference type="PANTHER" id="PTHR21562:SF122">
    <property type="entry name" value="PALMITOLEOYL-PROTEIN CARBOXYLESTERASE NOTUM"/>
    <property type="match status" value="1"/>
</dbReference>
<dbReference type="OrthoDB" id="2015280at2759"/>
<dbReference type="EMBL" id="CAJOBC010001198">
    <property type="protein sequence ID" value="CAF3662850.1"/>
    <property type="molecule type" value="Genomic_DNA"/>
</dbReference>
<dbReference type="EMBL" id="CAJNOQ010001198">
    <property type="protein sequence ID" value="CAF0875991.1"/>
    <property type="molecule type" value="Genomic_DNA"/>
</dbReference>
<evidence type="ECO:0008006" key="6">
    <source>
        <dbReference type="Google" id="ProtNLM"/>
    </source>
</evidence>
<sequence length="525" mass="60150">MFNKCMSKKTGNIDTMSNTKVTLYPSLTTILTPSTSPITTTSSNSVSPLHISIYKLKTTFLTRFHLSSTSSNSYRLEIFLTFLLCIVLPIIIIFSLIFRKNIIDTRQEETLFNTSTITTSIIKNISTIILDKTNDNSKIFFPTELRQIQLNEYPDARCNDGSQATYYLRHRYFLSTKTEQHTFNIHVQSRRWLIFLDGGWYCHDLSTCEKRQLINPLLTSSKQSKDYRYGSGILSSSSDESGPFTNYNIIYIPYCSSDLWTGTMNSSSSNSNQIQFSGYNILKSVLYDLYETKGLHQAKQIIFSGTSAGGLGVLITLPNLLNDLPSILNRNRIDIRAIIDSAWFIEPDNDSYGSDTIQHGIDYWKAKLPLKCKEKYKNKQERWKCFLGDVALESFEKNTQLIIIQSLTDNTQLLASKQLSSTSYLTIDDNDNDENIDRLRTTNIKTNNFTLKLIDSLKKQSHINIFATGCPFHGLLLRADWLQFSINDKKLSQILIAWLRTTPSKRYIQLIDRLRMSYCPITVNL</sequence>
<keyword evidence="5" id="KW-1185">Reference proteome</keyword>
<organism evidence="3 5">
    <name type="scientific">Didymodactylos carnosus</name>
    <dbReference type="NCBI Taxonomy" id="1234261"/>
    <lineage>
        <taxon>Eukaryota</taxon>
        <taxon>Metazoa</taxon>
        <taxon>Spiralia</taxon>
        <taxon>Gnathifera</taxon>
        <taxon>Rotifera</taxon>
        <taxon>Eurotatoria</taxon>
        <taxon>Bdelloidea</taxon>
        <taxon>Philodinida</taxon>
        <taxon>Philodinidae</taxon>
        <taxon>Didymodactylos</taxon>
    </lineage>
</organism>
<reference evidence="3" key="1">
    <citation type="submission" date="2021-02" db="EMBL/GenBank/DDBJ databases">
        <authorList>
            <person name="Nowell W R."/>
        </authorList>
    </citation>
    <scope>NUCLEOTIDE SEQUENCE</scope>
</reference>
<dbReference type="Proteomes" id="UP000681722">
    <property type="component" value="Unassembled WGS sequence"/>
</dbReference>
<evidence type="ECO:0000256" key="2">
    <source>
        <dbReference type="SAM" id="Phobius"/>
    </source>
</evidence>
<proteinExistence type="inferred from homology"/>
<comment type="similarity">
    <text evidence="1">Belongs to the pectinacetylesterase family. Notum subfamily.</text>
</comment>
<evidence type="ECO:0000313" key="5">
    <source>
        <dbReference type="Proteomes" id="UP000663829"/>
    </source>
</evidence>
<feature type="transmembrane region" description="Helical" evidence="2">
    <location>
        <begin position="78"/>
        <end position="98"/>
    </location>
</feature>
<dbReference type="GO" id="GO:0016787">
    <property type="term" value="F:hydrolase activity"/>
    <property type="evidence" value="ECO:0007669"/>
    <property type="project" value="InterPro"/>
</dbReference>
<evidence type="ECO:0000313" key="3">
    <source>
        <dbReference type="EMBL" id="CAF0875991.1"/>
    </source>
</evidence>
<dbReference type="PANTHER" id="PTHR21562">
    <property type="entry name" value="NOTUM-RELATED"/>
    <property type="match status" value="1"/>
</dbReference>
<gene>
    <name evidence="3" type="ORF">GPM918_LOCUS7354</name>
    <name evidence="4" type="ORF">SRO942_LOCUS7354</name>
</gene>
<evidence type="ECO:0000256" key="1">
    <source>
        <dbReference type="ARBA" id="ARBA00010213"/>
    </source>
</evidence>